<accession>A0A8J7E0N1</accession>
<evidence type="ECO:0000313" key="2">
    <source>
        <dbReference type="EMBL" id="MBE9119214.1"/>
    </source>
</evidence>
<name>A0A8J7E0N1_9CYAN</name>
<evidence type="ECO:0000256" key="1">
    <source>
        <dbReference type="SAM" id="MobiDB-lite"/>
    </source>
</evidence>
<dbReference type="RefSeq" id="WP_194032303.1">
    <property type="nucleotide sequence ID" value="NZ_JADEWZ010000104.1"/>
</dbReference>
<gene>
    <name evidence="2" type="ORF">IQ249_25520</name>
</gene>
<evidence type="ECO:0000313" key="3">
    <source>
        <dbReference type="Proteomes" id="UP000654482"/>
    </source>
</evidence>
<dbReference type="Proteomes" id="UP000654482">
    <property type="component" value="Unassembled WGS sequence"/>
</dbReference>
<organism evidence="2 3">
    <name type="scientific">Lusitaniella coriacea LEGE 07157</name>
    <dbReference type="NCBI Taxonomy" id="945747"/>
    <lineage>
        <taxon>Bacteria</taxon>
        <taxon>Bacillati</taxon>
        <taxon>Cyanobacteriota</taxon>
        <taxon>Cyanophyceae</taxon>
        <taxon>Spirulinales</taxon>
        <taxon>Lusitaniellaceae</taxon>
        <taxon>Lusitaniella</taxon>
    </lineage>
</organism>
<protein>
    <submittedName>
        <fullName evidence="2">Uncharacterized protein</fullName>
    </submittedName>
</protein>
<proteinExistence type="predicted"/>
<keyword evidence="3" id="KW-1185">Reference proteome</keyword>
<reference evidence="2" key="1">
    <citation type="submission" date="2020-10" db="EMBL/GenBank/DDBJ databases">
        <authorList>
            <person name="Castelo-Branco R."/>
            <person name="Eusebio N."/>
            <person name="Adriana R."/>
            <person name="Vieira A."/>
            <person name="Brugerolle De Fraissinette N."/>
            <person name="Rezende De Castro R."/>
            <person name="Schneider M.P."/>
            <person name="Vasconcelos V."/>
            <person name="Leao P.N."/>
        </authorList>
    </citation>
    <scope>NUCLEOTIDE SEQUENCE</scope>
    <source>
        <strain evidence="2">LEGE 07157</strain>
    </source>
</reference>
<dbReference type="EMBL" id="JADEWZ010000104">
    <property type="protein sequence ID" value="MBE9119214.1"/>
    <property type="molecule type" value="Genomic_DNA"/>
</dbReference>
<dbReference type="AlphaFoldDB" id="A0A8J7E0N1"/>
<feature type="non-terminal residue" evidence="2">
    <location>
        <position position="297"/>
    </location>
</feature>
<feature type="region of interest" description="Disordered" evidence="1">
    <location>
        <begin position="118"/>
        <end position="139"/>
    </location>
</feature>
<comment type="caution">
    <text evidence="2">The sequence shown here is derived from an EMBL/GenBank/DDBJ whole genome shotgun (WGS) entry which is preliminary data.</text>
</comment>
<sequence>MGKWNAKGLELAQKLEGVTDEKAIKKLATETMQEIIDACPGEGSIKRPRAALRKAIESVYPSLNAEDNYPQGYYRTSEGKGKGERYEHLALWYLTTNIDRWSVEGDEGRQQYWGNLPTLEKTEPKPQQTKQQKPKQKETVMSQLNLDLDTETQQALDFALKQSGLEEKEFISRAIAYYAKSIANRHEVDFATIPTEKLLNDSSLAKLPGRAEELTRRAVRAISIYNDDIAPENSERWAITQSAIARLTGGRAKSIQKALEDYQGMIADHHAKYELNNYSNRKSGGRTIEDTINIAEL</sequence>